<feature type="region of interest" description="Disordered" evidence="3">
    <location>
        <begin position="1"/>
        <end position="87"/>
    </location>
</feature>
<dbReference type="SMART" id="SM00715">
    <property type="entry name" value="LA"/>
    <property type="match status" value="1"/>
</dbReference>
<keyword evidence="6" id="KW-1185">Reference proteome</keyword>
<gene>
    <name evidence="5" type="ORF">ANE_LOCUS28826</name>
</gene>
<feature type="domain" description="HTH La-type RNA-binding" evidence="4">
    <location>
        <begin position="169"/>
        <end position="258"/>
    </location>
</feature>
<dbReference type="PROSITE" id="PS50961">
    <property type="entry name" value="HTH_LA"/>
    <property type="match status" value="1"/>
</dbReference>
<reference evidence="5" key="1">
    <citation type="submission" date="2019-07" db="EMBL/GenBank/DDBJ databases">
        <authorList>
            <person name="Dittberner H."/>
        </authorList>
    </citation>
    <scope>NUCLEOTIDE SEQUENCE [LARGE SCALE GENOMIC DNA]</scope>
</reference>
<organism evidence="5 6">
    <name type="scientific">Arabis nemorensis</name>
    <dbReference type="NCBI Taxonomy" id="586526"/>
    <lineage>
        <taxon>Eukaryota</taxon>
        <taxon>Viridiplantae</taxon>
        <taxon>Streptophyta</taxon>
        <taxon>Embryophyta</taxon>
        <taxon>Tracheophyta</taxon>
        <taxon>Spermatophyta</taxon>
        <taxon>Magnoliopsida</taxon>
        <taxon>eudicotyledons</taxon>
        <taxon>Gunneridae</taxon>
        <taxon>Pentapetalae</taxon>
        <taxon>rosids</taxon>
        <taxon>malvids</taxon>
        <taxon>Brassicales</taxon>
        <taxon>Brassicaceae</taxon>
        <taxon>Arabideae</taxon>
        <taxon>Arabis</taxon>
    </lineage>
</organism>
<feature type="compositionally biased region" description="Low complexity" evidence="3">
    <location>
        <begin position="26"/>
        <end position="50"/>
    </location>
</feature>
<feature type="compositionally biased region" description="Polar residues" evidence="3">
    <location>
        <begin position="51"/>
        <end position="73"/>
    </location>
</feature>
<dbReference type="PANTHER" id="PTHR22792">
    <property type="entry name" value="LUPUS LA PROTEIN-RELATED"/>
    <property type="match status" value="1"/>
</dbReference>
<dbReference type="InterPro" id="IPR036388">
    <property type="entry name" value="WH-like_DNA-bd_sf"/>
</dbReference>
<dbReference type="Gene3D" id="1.10.10.10">
    <property type="entry name" value="Winged helix-like DNA-binding domain superfamily/Winged helix DNA-binding domain"/>
    <property type="match status" value="1"/>
</dbReference>
<evidence type="ECO:0000256" key="3">
    <source>
        <dbReference type="SAM" id="MobiDB-lite"/>
    </source>
</evidence>
<dbReference type="InterPro" id="IPR036390">
    <property type="entry name" value="WH_DNA-bd_sf"/>
</dbReference>
<evidence type="ECO:0000256" key="2">
    <source>
        <dbReference type="PROSITE-ProRule" id="PRU00332"/>
    </source>
</evidence>
<dbReference type="EMBL" id="CABITT030000008">
    <property type="protein sequence ID" value="VVB18382.1"/>
    <property type="molecule type" value="Genomic_DNA"/>
</dbReference>
<proteinExistence type="predicted"/>
<dbReference type="AlphaFoldDB" id="A0A565CXL6"/>
<accession>A0A565CXL6</accession>
<keyword evidence="1 2" id="KW-0694">RNA-binding</keyword>
<dbReference type="CDD" id="cd07323">
    <property type="entry name" value="LAM"/>
    <property type="match status" value="1"/>
</dbReference>
<comment type="caution">
    <text evidence="5">The sequence shown here is derived from an EMBL/GenBank/DDBJ whole genome shotgun (WGS) entry which is preliminary data.</text>
</comment>
<dbReference type="Pfam" id="PF05383">
    <property type="entry name" value="La"/>
    <property type="match status" value="1"/>
</dbReference>
<evidence type="ECO:0000313" key="5">
    <source>
        <dbReference type="EMBL" id="VVB18382.1"/>
    </source>
</evidence>
<dbReference type="InterPro" id="IPR045180">
    <property type="entry name" value="La_dom_prot"/>
</dbReference>
<protein>
    <recommendedName>
        <fullName evidence="4">HTH La-type RNA-binding domain-containing protein</fullName>
    </recommendedName>
</protein>
<evidence type="ECO:0000313" key="6">
    <source>
        <dbReference type="Proteomes" id="UP000489600"/>
    </source>
</evidence>
<dbReference type="SUPFAM" id="SSF46785">
    <property type="entry name" value="Winged helix' DNA-binding domain"/>
    <property type="match status" value="1"/>
</dbReference>
<dbReference type="Proteomes" id="UP000489600">
    <property type="component" value="Unassembled WGS sequence"/>
</dbReference>
<dbReference type="OrthoDB" id="340227at2759"/>
<evidence type="ECO:0000256" key="1">
    <source>
        <dbReference type="ARBA" id="ARBA00022884"/>
    </source>
</evidence>
<dbReference type="InterPro" id="IPR006630">
    <property type="entry name" value="La_HTH"/>
</dbReference>
<evidence type="ECO:0000259" key="4">
    <source>
        <dbReference type="PROSITE" id="PS50961"/>
    </source>
</evidence>
<dbReference type="GO" id="GO:0003723">
    <property type="term" value="F:RNA binding"/>
    <property type="evidence" value="ECO:0007669"/>
    <property type="project" value="UniProtKB-UniRule"/>
</dbReference>
<sequence>MEKEKSDNSGLIQGNAEKKPTKKASSSDSLKSLGDGSSSSSVPVSQSHGSTQNQYQRNSYKNQTGNHHPSQSRNQEHGNHNWNLHRNFNGQVGFAQPPRSGFAQPPLGIPGFVQHAPPPPMPPHFYPFSGPMVFPEWASLPMYHPHHMPFIESPPYVFLVQNSSSKASQFQDSSLETKIRNQVHYYFSEENLRHDEFLRKRMNDEGFVNIQFIAGFKKLKALTSNIELILDALQGSDVVELKGYEIRKRYKWRKFLMHIDLRTPFYPSPECEMTSRVQNMSFEPKADDLESSSSNP</sequence>
<dbReference type="PANTHER" id="PTHR22792:SF139">
    <property type="entry name" value="HTH LA-TYPE RNA-BINDING DOMAIN-CONTAINING PROTEIN"/>
    <property type="match status" value="1"/>
</dbReference>
<name>A0A565CXL6_9BRAS</name>